<evidence type="ECO:0000259" key="2">
    <source>
        <dbReference type="Pfam" id="PF00144"/>
    </source>
</evidence>
<evidence type="ECO:0000313" key="4">
    <source>
        <dbReference type="Proteomes" id="UP000184520"/>
    </source>
</evidence>
<protein>
    <submittedName>
        <fullName evidence="3">CubicO group peptidase, beta-lactamase class C family</fullName>
    </submittedName>
</protein>
<feature type="domain" description="Beta-lactamase-related" evidence="2">
    <location>
        <begin position="65"/>
        <end position="390"/>
    </location>
</feature>
<sequence length="502" mass="54425">MMKRISPALTIAIVSLLVTGCQPADVSPSSESMTAETVIPAQTQLLNGLTPPVRIMNRPAQTQSLAQRLEHHQVPGVSIAIMQNGRIAWTLEHGVKDLTTGQPVDSDTVFQAGSISKPTFAAVLMKYRETHGLDLDADVNGLLTSWQVPEHPWSDQEPVTLRRLLSHSAGTTVHGFPGYAKGEAIPTLVQVLDGTPPANTAAVVVDIKPGSTMRYSGGGTTIAQLLLQDVSSEPLTAMAEQLLFSPLGMTRSGFTQPISAELAANMATPYDDAGNPVEGGAHTYATLAAAGMWSTPSDLLRLGAEIRQSYLTDDKENWLSQASAKDMLTSNSPTGSPPHVGIGYFLYKEDNNLIGFAHGGADAGFMSQFYLEIETGNGYAIMTNGDNGRQLIRELEIRIKEAFEIGYEEPTYKTIPETPDKIIAEYLGTYRVTSPVEVDIVLSPAPEGFRLTALPYIDNEMHWHEGDGRFFALDGSTIHFERNEDGQITTLVMDNRIRGTRQ</sequence>
<dbReference type="Gene3D" id="3.40.710.10">
    <property type="entry name" value="DD-peptidase/beta-lactamase superfamily"/>
    <property type="match status" value="1"/>
</dbReference>
<dbReference type="AlphaFoldDB" id="A0A1M5J081"/>
<feature type="signal peptide" evidence="1">
    <location>
        <begin position="1"/>
        <end position="24"/>
    </location>
</feature>
<dbReference type="InterPro" id="IPR001466">
    <property type="entry name" value="Beta-lactam-related"/>
</dbReference>
<dbReference type="Pfam" id="PF00144">
    <property type="entry name" value="Beta-lactamase"/>
    <property type="match status" value="1"/>
</dbReference>
<dbReference type="InterPro" id="IPR012338">
    <property type="entry name" value="Beta-lactam/transpept-like"/>
</dbReference>
<dbReference type="EMBL" id="FQWD01000003">
    <property type="protein sequence ID" value="SHG33403.1"/>
    <property type="molecule type" value="Genomic_DNA"/>
</dbReference>
<dbReference type="SUPFAM" id="SSF56601">
    <property type="entry name" value="beta-lactamase/transpeptidase-like"/>
    <property type="match status" value="1"/>
</dbReference>
<feature type="chain" id="PRO_5012047722" evidence="1">
    <location>
        <begin position="25"/>
        <end position="502"/>
    </location>
</feature>
<dbReference type="InterPro" id="IPR050491">
    <property type="entry name" value="AmpC-like"/>
</dbReference>
<dbReference type="PROSITE" id="PS51257">
    <property type="entry name" value="PROKAR_LIPOPROTEIN"/>
    <property type="match status" value="1"/>
</dbReference>
<reference evidence="4" key="1">
    <citation type="submission" date="2016-11" db="EMBL/GenBank/DDBJ databases">
        <authorList>
            <person name="Varghese N."/>
            <person name="Submissions S."/>
        </authorList>
    </citation>
    <scope>NUCLEOTIDE SEQUENCE [LARGE SCALE GENOMIC DNA]</scope>
    <source>
        <strain evidence="4">CGMCC 1.8995</strain>
    </source>
</reference>
<evidence type="ECO:0000256" key="1">
    <source>
        <dbReference type="SAM" id="SignalP"/>
    </source>
</evidence>
<dbReference type="PANTHER" id="PTHR46825:SF12">
    <property type="entry name" value="PENICILLIN-BINDING PROTEIN 4"/>
    <property type="match status" value="1"/>
</dbReference>
<gene>
    <name evidence="3" type="ORF">SAMN05216361_1864</name>
</gene>
<dbReference type="Proteomes" id="UP000184520">
    <property type="component" value="Unassembled WGS sequence"/>
</dbReference>
<dbReference type="STRING" id="634436.SAMN05216361_1864"/>
<dbReference type="RefSeq" id="WP_245819143.1">
    <property type="nucleotide sequence ID" value="NZ_FQWD01000003.1"/>
</dbReference>
<name>A0A1M5J081_9ALTE</name>
<keyword evidence="4" id="KW-1185">Reference proteome</keyword>
<proteinExistence type="predicted"/>
<organism evidence="3 4">
    <name type="scientific">Marisediminitalea aggregata</name>
    <dbReference type="NCBI Taxonomy" id="634436"/>
    <lineage>
        <taxon>Bacteria</taxon>
        <taxon>Pseudomonadati</taxon>
        <taxon>Pseudomonadota</taxon>
        <taxon>Gammaproteobacteria</taxon>
        <taxon>Alteromonadales</taxon>
        <taxon>Alteromonadaceae</taxon>
        <taxon>Marisediminitalea</taxon>
    </lineage>
</organism>
<evidence type="ECO:0000313" key="3">
    <source>
        <dbReference type="EMBL" id="SHG33403.1"/>
    </source>
</evidence>
<dbReference type="PANTHER" id="PTHR46825">
    <property type="entry name" value="D-ALANYL-D-ALANINE-CARBOXYPEPTIDASE/ENDOPEPTIDASE AMPH"/>
    <property type="match status" value="1"/>
</dbReference>
<accession>A0A1M5J081</accession>
<keyword evidence="1" id="KW-0732">Signal</keyword>